<dbReference type="EMBL" id="MF141539">
    <property type="protein sequence ID" value="ASR77180.1"/>
    <property type="molecule type" value="Genomic_DNA"/>
</dbReference>
<feature type="domain" description="HTH cro/C1-type" evidence="1">
    <location>
        <begin position="13"/>
        <end position="39"/>
    </location>
</feature>
<protein>
    <submittedName>
        <fullName evidence="2">Immunity repressor</fullName>
    </submittedName>
</protein>
<evidence type="ECO:0000259" key="1">
    <source>
        <dbReference type="PROSITE" id="PS50943"/>
    </source>
</evidence>
<dbReference type="PROSITE" id="PS50943">
    <property type="entry name" value="HTH_CROC1"/>
    <property type="match status" value="1"/>
</dbReference>
<dbReference type="SUPFAM" id="SSF88659">
    <property type="entry name" value="Sigma3 and sigma4 domains of RNA polymerase sigma factors"/>
    <property type="match status" value="1"/>
</dbReference>
<reference evidence="3" key="1">
    <citation type="submission" date="2017-05" db="EMBL/GenBank/DDBJ databases">
        <authorList>
            <person name="Song R."/>
            <person name="Chenine A.L."/>
            <person name="Ruprecht R.M."/>
        </authorList>
    </citation>
    <scope>NUCLEOTIDE SEQUENCE [LARGE SCALE GENOMIC DNA]</scope>
</reference>
<keyword evidence="3" id="KW-1185">Reference proteome</keyword>
<evidence type="ECO:0000313" key="2">
    <source>
        <dbReference type="EMBL" id="ASR77180.1"/>
    </source>
</evidence>
<sequence length="167" mass="19196">MTPSDKQELSLAIIEDLKGKGYSQSEIAEMFGVTRQAVSWHKHTYGGRLTPREIVHQSFPWAVSTEQSQSSPYRRMRDHGEYVATGGVGMSEDKLKRLRTFYRKLRDDNLVLEYDPSLPPEPGVSNKGGFAFRRRAPEDGDLLIRVNEHTHITEEGRIIWRFPPRDP</sequence>
<proteinExistence type="predicted"/>
<name>A0A222YZF6_9CAUD</name>
<dbReference type="InterPro" id="IPR001387">
    <property type="entry name" value="Cro/C1-type_HTH"/>
</dbReference>
<dbReference type="Proteomes" id="UP000225918">
    <property type="component" value="Segment"/>
</dbReference>
<organism evidence="2 3">
    <name type="scientific">Mycobacterium phage MyraDee</name>
    <dbReference type="NCBI Taxonomy" id="2024303"/>
    <lineage>
        <taxon>Viruses</taxon>
        <taxon>Duplodnaviria</taxon>
        <taxon>Heunggongvirae</taxon>
        <taxon>Uroviricota</taxon>
        <taxon>Caudoviricetes</taxon>
        <taxon>Myradeevirus</taxon>
        <taxon>Myradeevirus MyraDee</taxon>
    </lineage>
</organism>
<accession>A0A222YZF6</accession>
<dbReference type="InterPro" id="IPR013324">
    <property type="entry name" value="RNA_pol_sigma_r3/r4-like"/>
</dbReference>
<evidence type="ECO:0000313" key="3">
    <source>
        <dbReference type="Proteomes" id="UP000225918"/>
    </source>
</evidence>
<gene>
    <name evidence="2" type="ORF">SEA_MYRADEE_73</name>
</gene>